<dbReference type="InterPro" id="IPR010791">
    <property type="entry name" value="AttH_dom"/>
</dbReference>
<feature type="signal peptide" evidence="1">
    <location>
        <begin position="1"/>
        <end position="22"/>
    </location>
</feature>
<feature type="chain" id="PRO_5047348879" evidence="1">
    <location>
        <begin position="23"/>
        <end position="356"/>
    </location>
</feature>
<organism evidence="3 4">
    <name type="scientific">Niveibacterium microcysteis</name>
    <dbReference type="NCBI Taxonomy" id="2811415"/>
    <lineage>
        <taxon>Bacteria</taxon>
        <taxon>Pseudomonadati</taxon>
        <taxon>Pseudomonadota</taxon>
        <taxon>Betaproteobacteria</taxon>
        <taxon>Rhodocyclales</taxon>
        <taxon>Rhodocyclaceae</taxon>
        <taxon>Niveibacterium</taxon>
    </lineage>
</organism>
<evidence type="ECO:0000313" key="4">
    <source>
        <dbReference type="Proteomes" id="UP000663570"/>
    </source>
</evidence>
<dbReference type="Pfam" id="PF07143">
    <property type="entry name" value="CrtC"/>
    <property type="match status" value="1"/>
</dbReference>
<dbReference type="Proteomes" id="UP000663570">
    <property type="component" value="Chromosome"/>
</dbReference>
<dbReference type="PANTHER" id="PTHR38591">
    <property type="entry name" value="HYDROLASE"/>
    <property type="match status" value="1"/>
</dbReference>
<proteinExistence type="predicted"/>
<protein>
    <submittedName>
        <fullName evidence="3">Carotenoid 1,2-hydratase</fullName>
    </submittedName>
</protein>
<dbReference type="EMBL" id="CP071060">
    <property type="protein sequence ID" value="QSI75227.1"/>
    <property type="molecule type" value="Genomic_DNA"/>
</dbReference>
<evidence type="ECO:0000256" key="1">
    <source>
        <dbReference type="SAM" id="SignalP"/>
    </source>
</evidence>
<sequence>MRPTRRRLLGMLAAAPFAPAVAAPEYPSVQRQVLRFPADHGAHPEHRIEWWYLTGWLETAGLAPFGFQLTFFQIRPGIAEGNPSRFAAHHIVVAHAAVAWPGAGHLLHAARTARSMAGLVGASVGDCDVRLDRWRLWRQADSFKADVDAGDFALQLAFGPSGAPLLHGDGGFSQKAPGAQHASQYVSLPQLPVRGQVRAAGRALEVEGRAWFDHEWSSSLMHPEAAGWDWTGINLHDGSALMLFRMRRRDGSALWHGGTLRRADGAIQHYGPTDIAWQTLRDWRSPRSDVRWPVSQRVRFAGRALTLTPLMDDQELDTRSTTGAIYWEGAVRAHEGGQEVGRGYLELTGYDKALRL</sequence>
<dbReference type="SUPFAM" id="SSF159245">
    <property type="entry name" value="AttH-like"/>
    <property type="match status" value="1"/>
</dbReference>
<dbReference type="RefSeq" id="WP_206252588.1">
    <property type="nucleotide sequence ID" value="NZ_CP071060.1"/>
</dbReference>
<accession>A0ABX7M709</accession>
<evidence type="ECO:0000313" key="3">
    <source>
        <dbReference type="EMBL" id="QSI75227.1"/>
    </source>
</evidence>
<keyword evidence="4" id="KW-1185">Reference proteome</keyword>
<name>A0ABX7M709_9RHOO</name>
<dbReference type="Gene3D" id="2.40.370.10">
    <property type="entry name" value="AttH-like domain"/>
    <property type="match status" value="2"/>
</dbReference>
<feature type="domain" description="AttH" evidence="2">
    <location>
        <begin position="48"/>
        <end position="218"/>
    </location>
</feature>
<evidence type="ECO:0000259" key="2">
    <source>
        <dbReference type="Pfam" id="PF07143"/>
    </source>
</evidence>
<reference evidence="3 4" key="1">
    <citation type="submission" date="2021-02" db="EMBL/GenBank/DDBJ databases">
        <title>Niveibacterium changnyeongensis HC41.</title>
        <authorList>
            <person name="Kang M."/>
        </authorList>
    </citation>
    <scope>NUCLEOTIDE SEQUENCE [LARGE SCALE GENOMIC DNA]</scope>
    <source>
        <strain evidence="3 4">HC41</strain>
    </source>
</reference>
<gene>
    <name evidence="3" type="ORF">JY500_11900</name>
</gene>
<dbReference type="Pfam" id="PF17186">
    <property type="entry name" value="Lipocalin_9"/>
    <property type="match status" value="1"/>
</dbReference>
<dbReference type="InterPro" id="IPR023374">
    <property type="entry name" value="AttH-like_dom_sf"/>
</dbReference>
<dbReference type="PANTHER" id="PTHR38591:SF1">
    <property type="entry name" value="BLL1000 PROTEIN"/>
    <property type="match status" value="1"/>
</dbReference>
<keyword evidence="1" id="KW-0732">Signal</keyword>